<dbReference type="InterPro" id="IPR003594">
    <property type="entry name" value="HATPase_dom"/>
</dbReference>
<keyword evidence="10" id="KW-0067">ATP-binding</keyword>
<dbReference type="PROSITE" id="PS50885">
    <property type="entry name" value="HAMP"/>
    <property type="match status" value="1"/>
</dbReference>
<evidence type="ECO:0000256" key="2">
    <source>
        <dbReference type="ARBA" id="ARBA00004651"/>
    </source>
</evidence>
<keyword evidence="13 14" id="KW-0472">Membrane</keyword>
<evidence type="ECO:0000259" key="15">
    <source>
        <dbReference type="PROSITE" id="PS50109"/>
    </source>
</evidence>
<evidence type="ECO:0000256" key="6">
    <source>
        <dbReference type="ARBA" id="ARBA00022679"/>
    </source>
</evidence>
<dbReference type="PANTHER" id="PTHR34220:SF11">
    <property type="entry name" value="SENSOR PROTEIN KINASE HPTS"/>
    <property type="match status" value="1"/>
</dbReference>
<comment type="caution">
    <text evidence="17">The sequence shown here is derived from an EMBL/GenBank/DDBJ whole genome shotgun (WGS) entry which is preliminary data.</text>
</comment>
<dbReference type="Pfam" id="PF02518">
    <property type="entry name" value="HATPase_c"/>
    <property type="match status" value="1"/>
</dbReference>
<evidence type="ECO:0000256" key="13">
    <source>
        <dbReference type="ARBA" id="ARBA00023136"/>
    </source>
</evidence>
<dbReference type="GO" id="GO:0005886">
    <property type="term" value="C:plasma membrane"/>
    <property type="evidence" value="ECO:0007669"/>
    <property type="project" value="UniProtKB-SubCell"/>
</dbReference>
<name>A0A8J4H174_9BACL</name>
<keyword evidence="4" id="KW-1003">Cell membrane</keyword>
<dbReference type="RefSeq" id="WP_213410135.1">
    <property type="nucleotide sequence ID" value="NZ_BOVK01000005.1"/>
</dbReference>
<evidence type="ECO:0000313" key="17">
    <source>
        <dbReference type="EMBL" id="GIQ67541.1"/>
    </source>
</evidence>
<dbReference type="Gene3D" id="3.30.565.10">
    <property type="entry name" value="Histidine kinase-like ATPase, C-terminal domain"/>
    <property type="match status" value="1"/>
</dbReference>
<dbReference type="InterPro" id="IPR050640">
    <property type="entry name" value="Bact_2-comp_sensor_kinase"/>
</dbReference>
<protein>
    <recommendedName>
        <fullName evidence="3">histidine kinase</fullName>
        <ecNumber evidence="3">2.7.13.3</ecNumber>
    </recommendedName>
</protein>
<evidence type="ECO:0000256" key="3">
    <source>
        <dbReference type="ARBA" id="ARBA00012438"/>
    </source>
</evidence>
<dbReference type="InterPro" id="IPR005467">
    <property type="entry name" value="His_kinase_dom"/>
</dbReference>
<dbReference type="SMART" id="SM00387">
    <property type="entry name" value="HATPase_c"/>
    <property type="match status" value="1"/>
</dbReference>
<dbReference type="AlphaFoldDB" id="A0A8J4H174"/>
<evidence type="ECO:0000256" key="9">
    <source>
        <dbReference type="ARBA" id="ARBA00022777"/>
    </source>
</evidence>
<keyword evidence="12" id="KW-0902">Two-component regulatory system</keyword>
<dbReference type="SMART" id="SM00304">
    <property type="entry name" value="HAMP"/>
    <property type="match status" value="1"/>
</dbReference>
<evidence type="ECO:0000256" key="12">
    <source>
        <dbReference type="ARBA" id="ARBA00023012"/>
    </source>
</evidence>
<dbReference type="CDD" id="cd06225">
    <property type="entry name" value="HAMP"/>
    <property type="match status" value="1"/>
</dbReference>
<dbReference type="Gene3D" id="6.10.340.10">
    <property type="match status" value="1"/>
</dbReference>
<dbReference type="GO" id="GO:0000155">
    <property type="term" value="F:phosphorelay sensor kinase activity"/>
    <property type="evidence" value="ECO:0007669"/>
    <property type="project" value="InterPro"/>
</dbReference>
<comment type="subcellular location">
    <subcellularLocation>
        <location evidence="2">Cell membrane</location>
        <topology evidence="2">Multi-pass membrane protein</topology>
    </subcellularLocation>
</comment>
<dbReference type="SUPFAM" id="SSF55874">
    <property type="entry name" value="ATPase domain of HSP90 chaperone/DNA topoisomerase II/histidine kinase"/>
    <property type="match status" value="1"/>
</dbReference>
<evidence type="ECO:0000256" key="14">
    <source>
        <dbReference type="SAM" id="Phobius"/>
    </source>
</evidence>
<keyword evidence="18" id="KW-1185">Reference proteome</keyword>
<keyword evidence="8" id="KW-0547">Nucleotide-binding</keyword>
<evidence type="ECO:0000256" key="11">
    <source>
        <dbReference type="ARBA" id="ARBA00022989"/>
    </source>
</evidence>
<dbReference type="SUPFAM" id="SSF158472">
    <property type="entry name" value="HAMP domain-like"/>
    <property type="match status" value="1"/>
</dbReference>
<evidence type="ECO:0000256" key="8">
    <source>
        <dbReference type="ARBA" id="ARBA00022741"/>
    </source>
</evidence>
<dbReference type="PANTHER" id="PTHR34220">
    <property type="entry name" value="SENSOR HISTIDINE KINASE YPDA"/>
    <property type="match status" value="1"/>
</dbReference>
<dbReference type="Pfam" id="PF06580">
    <property type="entry name" value="His_kinase"/>
    <property type="match status" value="1"/>
</dbReference>
<feature type="domain" description="HAMP" evidence="16">
    <location>
        <begin position="318"/>
        <end position="370"/>
    </location>
</feature>
<evidence type="ECO:0000256" key="10">
    <source>
        <dbReference type="ARBA" id="ARBA00022840"/>
    </source>
</evidence>
<evidence type="ECO:0000259" key="16">
    <source>
        <dbReference type="PROSITE" id="PS50885"/>
    </source>
</evidence>
<evidence type="ECO:0000256" key="1">
    <source>
        <dbReference type="ARBA" id="ARBA00000085"/>
    </source>
</evidence>
<evidence type="ECO:0000256" key="4">
    <source>
        <dbReference type="ARBA" id="ARBA00022475"/>
    </source>
</evidence>
<gene>
    <name evidence="17" type="ORF">XYCOK13_03650</name>
</gene>
<dbReference type="InterPro" id="IPR010559">
    <property type="entry name" value="Sig_transdc_His_kin_internal"/>
</dbReference>
<dbReference type="PRINTS" id="PR00344">
    <property type="entry name" value="BCTRLSENSOR"/>
</dbReference>
<dbReference type="InterPro" id="IPR003660">
    <property type="entry name" value="HAMP_dom"/>
</dbReference>
<dbReference type="PROSITE" id="PS50109">
    <property type="entry name" value="HIS_KIN"/>
    <property type="match status" value="1"/>
</dbReference>
<evidence type="ECO:0000256" key="7">
    <source>
        <dbReference type="ARBA" id="ARBA00022692"/>
    </source>
</evidence>
<dbReference type="InterPro" id="IPR004358">
    <property type="entry name" value="Sig_transdc_His_kin-like_C"/>
</dbReference>
<reference evidence="17" key="1">
    <citation type="submission" date="2021-04" db="EMBL/GenBank/DDBJ databases">
        <title>Draft genome sequence of Xylanibacillus composti strain K13.</title>
        <authorList>
            <person name="Uke A."/>
            <person name="Chhe C."/>
            <person name="Baramee S."/>
            <person name="Kosugi A."/>
        </authorList>
    </citation>
    <scope>NUCLEOTIDE SEQUENCE</scope>
    <source>
        <strain evidence="17">K13</strain>
    </source>
</reference>
<comment type="catalytic activity">
    <reaction evidence="1">
        <text>ATP + protein L-histidine = ADP + protein N-phospho-L-histidine.</text>
        <dbReference type="EC" id="2.7.13.3"/>
    </reaction>
</comment>
<proteinExistence type="predicted"/>
<dbReference type="GO" id="GO:0005524">
    <property type="term" value="F:ATP binding"/>
    <property type="evidence" value="ECO:0007669"/>
    <property type="project" value="UniProtKB-KW"/>
</dbReference>
<feature type="transmembrane region" description="Helical" evidence="14">
    <location>
        <begin position="297"/>
        <end position="316"/>
    </location>
</feature>
<keyword evidence="7 14" id="KW-0812">Transmembrane</keyword>
<feature type="domain" description="Histidine kinase" evidence="15">
    <location>
        <begin position="481"/>
        <end position="579"/>
    </location>
</feature>
<dbReference type="EC" id="2.7.13.3" evidence="3"/>
<dbReference type="EMBL" id="BOVK01000005">
    <property type="protein sequence ID" value="GIQ67541.1"/>
    <property type="molecule type" value="Genomic_DNA"/>
</dbReference>
<evidence type="ECO:0000256" key="5">
    <source>
        <dbReference type="ARBA" id="ARBA00022553"/>
    </source>
</evidence>
<dbReference type="InterPro" id="IPR036890">
    <property type="entry name" value="HATPase_C_sf"/>
</dbReference>
<accession>A0A8J4H174</accession>
<keyword evidence="5" id="KW-0597">Phosphoprotein</keyword>
<dbReference type="Pfam" id="PF00672">
    <property type="entry name" value="HAMP"/>
    <property type="match status" value="1"/>
</dbReference>
<keyword evidence="6" id="KW-0808">Transferase</keyword>
<dbReference type="Proteomes" id="UP000677918">
    <property type="component" value="Unassembled WGS sequence"/>
</dbReference>
<sequence>MLTSRKHLPFGYKLMMSYVLLVILPVSLVGVISYTSAIASIQEQTSSMMKGTLQQMKENIGYQTKTMSRVLDQFYLDASFQQRLHLTDSYSIYQTMAEMISPKLQNMTNLVPYKTLIRLYLMNESYPEVYGDQSPAMDPLSRAYHFEIFHFQRISGEAWWQRLFEDSPQVFDGLERWVQVEEDGEYGNISSIRRLYNHQTMESIGAIRVTAKIEDVLGSVNYQRIGANTSVVVLNNDHRVLYASSGTASFPLGSPVDEAWYDNHLIMEEPIEGLDWHIIAFVPYSDLEQGANRVRTITIIICIIAIMVVIGVSYSISRFFSKRINKLIHSMEAFRQGQLDKRIVYHGNDEFAQIADAFNWMAVETKELIQEVYLANLEKKEAELESLQAQINPHFLYNTLNSIRTLGKFRDFDKQDQIIKELATFYRITLNNGKNIIPVTAELQHAQAYVTIQKMKHGSRMMVDYDIHADIYGFETIKLILQPFLENILEHALYVDPIHIRLQAYKDEGRLVFKIIDNGVGMSKDIQKRILDQSEVGLGYGIRNVHERIRLQYGLAYGVAIYSRVGMGTAIVITIPARKKDDSGLRD</sequence>
<keyword evidence="9" id="KW-0418">Kinase</keyword>
<organism evidence="17 18">
    <name type="scientific">Xylanibacillus composti</name>
    <dbReference type="NCBI Taxonomy" id="1572762"/>
    <lineage>
        <taxon>Bacteria</taxon>
        <taxon>Bacillati</taxon>
        <taxon>Bacillota</taxon>
        <taxon>Bacilli</taxon>
        <taxon>Bacillales</taxon>
        <taxon>Paenibacillaceae</taxon>
        <taxon>Xylanibacillus</taxon>
    </lineage>
</organism>
<keyword evidence="11 14" id="KW-1133">Transmembrane helix</keyword>
<evidence type="ECO:0000313" key="18">
    <source>
        <dbReference type="Proteomes" id="UP000677918"/>
    </source>
</evidence>